<gene>
    <name evidence="2" type="ORF">HYPSUDRAFT_128317</name>
</gene>
<dbReference type="STRING" id="945553.A0A0D2QAS7"/>
<dbReference type="PROSITE" id="PS50097">
    <property type="entry name" value="BTB"/>
    <property type="match status" value="1"/>
</dbReference>
<proteinExistence type="predicted"/>
<protein>
    <recommendedName>
        <fullName evidence="1">BTB domain-containing protein</fullName>
    </recommendedName>
</protein>
<dbReference type="Gene3D" id="3.30.710.10">
    <property type="entry name" value="Potassium Channel Kv1.1, Chain A"/>
    <property type="match status" value="1"/>
</dbReference>
<dbReference type="InterPro" id="IPR011333">
    <property type="entry name" value="SKP1/BTB/POZ_sf"/>
</dbReference>
<dbReference type="InterPro" id="IPR000210">
    <property type="entry name" value="BTB/POZ_dom"/>
</dbReference>
<dbReference type="OMA" id="WECPRIR"/>
<dbReference type="OrthoDB" id="9997739at2759"/>
<dbReference type="SMART" id="SM00225">
    <property type="entry name" value="BTB"/>
    <property type="match status" value="1"/>
</dbReference>
<dbReference type="AlphaFoldDB" id="A0A0D2QAS7"/>
<evidence type="ECO:0000313" key="2">
    <source>
        <dbReference type="EMBL" id="KJA28710.1"/>
    </source>
</evidence>
<keyword evidence="3" id="KW-1185">Reference proteome</keyword>
<name>A0A0D2QAS7_HYPSF</name>
<dbReference type="EMBL" id="KN817520">
    <property type="protein sequence ID" value="KJA28710.1"/>
    <property type="molecule type" value="Genomic_DNA"/>
</dbReference>
<accession>A0A0D2QAS7</accession>
<dbReference type="Pfam" id="PF00651">
    <property type="entry name" value="BTB"/>
    <property type="match status" value="1"/>
</dbReference>
<dbReference type="SUPFAM" id="SSF54695">
    <property type="entry name" value="POZ domain"/>
    <property type="match status" value="1"/>
</dbReference>
<evidence type="ECO:0000313" key="3">
    <source>
        <dbReference type="Proteomes" id="UP000054270"/>
    </source>
</evidence>
<organism evidence="2 3">
    <name type="scientific">Hypholoma sublateritium (strain FD-334 SS-4)</name>
    <dbReference type="NCBI Taxonomy" id="945553"/>
    <lineage>
        <taxon>Eukaryota</taxon>
        <taxon>Fungi</taxon>
        <taxon>Dikarya</taxon>
        <taxon>Basidiomycota</taxon>
        <taxon>Agaricomycotina</taxon>
        <taxon>Agaricomycetes</taxon>
        <taxon>Agaricomycetidae</taxon>
        <taxon>Agaricales</taxon>
        <taxon>Agaricineae</taxon>
        <taxon>Strophariaceae</taxon>
        <taxon>Hypholoma</taxon>
    </lineage>
</organism>
<reference evidence="3" key="1">
    <citation type="submission" date="2014-04" db="EMBL/GenBank/DDBJ databases">
        <title>Evolutionary Origins and Diversification of the Mycorrhizal Mutualists.</title>
        <authorList>
            <consortium name="DOE Joint Genome Institute"/>
            <consortium name="Mycorrhizal Genomics Consortium"/>
            <person name="Kohler A."/>
            <person name="Kuo A."/>
            <person name="Nagy L.G."/>
            <person name="Floudas D."/>
            <person name="Copeland A."/>
            <person name="Barry K.W."/>
            <person name="Cichocki N."/>
            <person name="Veneault-Fourrey C."/>
            <person name="LaButti K."/>
            <person name="Lindquist E.A."/>
            <person name="Lipzen A."/>
            <person name="Lundell T."/>
            <person name="Morin E."/>
            <person name="Murat C."/>
            <person name="Riley R."/>
            <person name="Ohm R."/>
            <person name="Sun H."/>
            <person name="Tunlid A."/>
            <person name="Henrissat B."/>
            <person name="Grigoriev I.V."/>
            <person name="Hibbett D.S."/>
            <person name="Martin F."/>
        </authorList>
    </citation>
    <scope>NUCLEOTIDE SEQUENCE [LARGE SCALE GENOMIC DNA]</scope>
    <source>
        <strain evidence="3">FD-334 SS-4</strain>
    </source>
</reference>
<evidence type="ECO:0000259" key="1">
    <source>
        <dbReference type="PROSITE" id="PS50097"/>
    </source>
</evidence>
<dbReference type="Proteomes" id="UP000054270">
    <property type="component" value="Unassembled WGS sequence"/>
</dbReference>
<feature type="domain" description="BTB" evidence="1">
    <location>
        <begin position="23"/>
        <end position="97"/>
    </location>
</feature>
<sequence>MSKSSEEGLVTLMRHEVYHIPTGDLSFLVDNVQFKVHKYFFERESTYFSPKLTSPASPGTPLQGAGDSNAIILDDVTPDEFARFLWVFYNPRYSIYEAETEEWEIILRLAHRWQFPEVKHLAIRELEKKDILDVRRIKLYQDNEVDRNFLVPRYAALCEREVPLTFKEGVDLGMETALMIAHGREEVRSARTSSGTRSPLTPTVHGADLDAVIRELFQIVPAEPDSDAQVSPTPGALVLRARRCAIH</sequence>